<dbReference type="RefSeq" id="WP_093096079.1">
    <property type="nucleotide sequence ID" value="NZ_CP158798.1"/>
</dbReference>
<proteinExistence type="predicted"/>
<dbReference type="Gene3D" id="3.30.530.20">
    <property type="match status" value="1"/>
</dbReference>
<gene>
    <name evidence="1" type="ORF">SAMEA4412673_01903</name>
</gene>
<dbReference type="EMBL" id="LT906468">
    <property type="protein sequence ID" value="SNV49899.1"/>
    <property type="molecule type" value="Genomic_DNA"/>
</dbReference>
<protein>
    <recommendedName>
        <fullName evidence="3">Activator of Hsp90 ATPase homolog 1-like protein</fullName>
    </recommendedName>
</protein>
<evidence type="ECO:0000313" key="2">
    <source>
        <dbReference type="Proteomes" id="UP000215355"/>
    </source>
</evidence>
<dbReference type="Proteomes" id="UP000215355">
    <property type="component" value="Chromosome 1"/>
</dbReference>
<reference evidence="1 2" key="1">
    <citation type="submission" date="2017-06" db="EMBL/GenBank/DDBJ databases">
        <authorList>
            <consortium name="Pathogen Informatics"/>
        </authorList>
    </citation>
    <scope>NUCLEOTIDE SEQUENCE [LARGE SCALE GENOMIC DNA]</scope>
    <source>
        <strain evidence="1 2">NCTC12149</strain>
    </source>
</reference>
<dbReference type="AlphaFoldDB" id="A0AAJ4XAX5"/>
<sequence length="150" mass="17409">MNTIYFSEQINADAKTVHSKMLERDSYREWTKPFSPTSDVKGNWEENSKIRFLSLDQNGNEAGMVSVIDKNIPGEIVIIRHLGMFDQSGEKYEGPGIDNWKNALEIYRFKEENGKTNVLCSLEISDEDDLHMFDETWPEALKKLKEICER</sequence>
<dbReference type="SUPFAM" id="SSF55961">
    <property type="entry name" value="Bet v1-like"/>
    <property type="match status" value="1"/>
</dbReference>
<dbReference type="KEGG" id="smiz:4412673_01903"/>
<evidence type="ECO:0000313" key="1">
    <source>
        <dbReference type="EMBL" id="SNV49899.1"/>
    </source>
</evidence>
<organism evidence="1 2">
    <name type="scientific">Sphingobacterium mizutaii</name>
    <dbReference type="NCBI Taxonomy" id="1010"/>
    <lineage>
        <taxon>Bacteria</taxon>
        <taxon>Pseudomonadati</taxon>
        <taxon>Bacteroidota</taxon>
        <taxon>Sphingobacteriia</taxon>
        <taxon>Sphingobacteriales</taxon>
        <taxon>Sphingobacteriaceae</taxon>
        <taxon>Sphingobacterium</taxon>
    </lineage>
</organism>
<dbReference type="InterPro" id="IPR023393">
    <property type="entry name" value="START-like_dom_sf"/>
</dbReference>
<name>A0AAJ4XAX5_9SPHI</name>
<accession>A0AAJ4XAX5</accession>
<evidence type="ECO:0008006" key="3">
    <source>
        <dbReference type="Google" id="ProtNLM"/>
    </source>
</evidence>